<proteinExistence type="inferred from homology"/>
<dbReference type="GO" id="GO:0003955">
    <property type="term" value="F:NAD(P)H dehydrogenase (quinone) activity"/>
    <property type="evidence" value="ECO:0007669"/>
    <property type="project" value="TreeGrafter"/>
</dbReference>
<name>A0AAU8DP75_9ACTN</name>
<dbReference type="EMBL" id="CP159218">
    <property type="protein sequence ID" value="XCG62692.1"/>
    <property type="molecule type" value="Genomic_DNA"/>
</dbReference>
<evidence type="ECO:0000256" key="2">
    <source>
        <dbReference type="ARBA" id="ARBA00022630"/>
    </source>
</evidence>
<comment type="similarity">
    <text evidence="1">Belongs to the class-I pyridine nucleotide-disulfide oxidoreductase family.</text>
</comment>
<dbReference type="Gene3D" id="3.30.390.30">
    <property type="match status" value="1"/>
</dbReference>
<sequence>MTRIVIMGGGPAGYEAALVAAQYGGEVTLVEDIGPGGSCVLYDCMPSKTFIASAGGRTAVMEAPALGIDIDPAQVRVDISAVHARVLGLAAAQSGDIRARLTGEGVTVIDGRAALADSQTGLARHRVQVTPVDGSDPYPLEAEVVLIATGATPRVVDGCEPDGERILTWRQVYDLPALPEHLIVVGSGVTGAEFASAYTELGAKVTLVSSRDRVLPGEDADAAAVIEEVFASRGSTLVKKSRAESVRRDGDEVVVTVTGSAEVRGSHCLMTVGSVPNTSDIGLEKVGIETNKNGFVDVDRVSRTSVPGIYAAGDCTGVLMLASVAAMQGRIAMWHALGEGVPPLTLNTVSANVFTHPEIATVGVTQTEVDAGLTNAHTLMIPLTTNPRAKMAGVTRGFVKLIVLKPTGMVVGGVVVAPEASELILPIAMAVQNRLRAKDLAYSFSVYPSLSGSITELGRQLMFWSDNSTKVDP</sequence>
<keyword evidence="3 4" id="KW-0274">FAD</keyword>
<comment type="cofactor">
    <cofactor evidence="4">
        <name>FAD</name>
        <dbReference type="ChEBI" id="CHEBI:57692"/>
    </cofactor>
    <text evidence="4">Binds 1 FAD per subunit.</text>
</comment>
<protein>
    <submittedName>
        <fullName evidence="8">NAD(P)H-quinone dehydrogenase</fullName>
    </submittedName>
</protein>
<dbReference type="Pfam" id="PF07992">
    <property type="entry name" value="Pyr_redox_2"/>
    <property type="match status" value="1"/>
</dbReference>
<dbReference type="GO" id="GO:0050660">
    <property type="term" value="F:flavin adenine dinucleotide binding"/>
    <property type="evidence" value="ECO:0007669"/>
    <property type="project" value="TreeGrafter"/>
</dbReference>
<feature type="binding site" evidence="4">
    <location>
        <position position="48"/>
    </location>
    <ligand>
        <name>FAD</name>
        <dbReference type="ChEBI" id="CHEBI:57692"/>
    </ligand>
</feature>
<evidence type="ECO:0000313" key="8">
    <source>
        <dbReference type="EMBL" id="XCG62692.1"/>
    </source>
</evidence>
<dbReference type="AlphaFoldDB" id="A0AAU8DP75"/>
<dbReference type="RefSeq" id="WP_353648307.1">
    <property type="nucleotide sequence ID" value="NZ_CP159218.1"/>
</dbReference>
<feature type="binding site" evidence="4">
    <location>
        <begin position="186"/>
        <end position="193"/>
    </location>
    <ligand>
        <name>NAD(+)</name>
        <dbReference type="ChEBI" id="CHEBI:57540"/>
    </ligand>
</feature>
<dbReference type="InterPro" id="IPR023753">
    <property type="entry name" value="FAD/NAD-binding_dom"/>
</dbReference>
<dbReference type="InterPro" id="IPR016156">
    <property type="entry name" value="FAD/NAD-linked_Rdtase_dimer_sf"/>
</dbReference>
<feature type="domain" description="FAD/NAD(P)-binding" evidence="7">
    <location>
        <begin position="3"/>
        <end position="329"/>
    </location>
</feature>
<dbReference type="InterPro" id="IPR004099">
    <property type="entry name" value="Pyr_nucl-diS_OxRdtase_dimer"/>
</dbReference>
<dbReference type="NCBIfam" id="NF005883">
    <property type="entry name" value="PRK07845.1"/>
    <property type="match status" value="1"/>
</dbReference>
<feature type="domain" description="Pyridine nucleotide-disulphide oxidoreductase dimerisation" evidence="6">
    <location>
        <begin position="351"/>
        <end position="456"/>
    </location>
</feature>
<evidence type="ECO:0000256" key="3">
    <source>
        <dbReference type="ARBA" id="ARBA00022827"/>
    </source>
</evidence>
<dbReference type="InterPro" id="IPR001100">
    <property type="entry name" value="Pyr_nuc-diS_OxRdtase"/>
</dbReference>
<dbReference type="Gene3D" id="3.50.50.60">
    <property type="entry name" value="FAD/NAD(P)-binding domain"/>
    <property type="match status" value="2"/>
</dbReference>
<feature type="binding site" evidence="4">
    <location>
        <position position="314"/>
    </location>
    <ligand>
        <name>FAD</name>
        <dbReference type="ChEBI" id="CHEBI:57692"/>
    </ligand>
</feature>
<keyword evidence="4" id="KW-0547">Nucleotide-binding</keyword>
<accession>A0AAU8DP75</accession>
<dbReference type="InterPro" id="IPR036188">
    <property type="entry name" value="FAD/NAD-bd_sf"/>
</dbReference>
<dbReference type="PRINTS" id="PR00368">
    <property type="entry name" value="FADPNR"/>
</dbReference>
<dbReference type="Pfam" id="PF02852">
    <property type="entry name" value="Pyr_redox_dim"/>
    <property type="match status" value="1"/>
</dbReference>
<evidence type="ECO:0000259" key="6">
    <source>
        <dbReference type="Pfam" id="PF02852"/>
    </source>
</evidence>
<feature type="disulfide bond" description="Redox-active" evidence="5">
    <location>
        <begin position="39"/>
        <end position="44"/>
    </location>
</feature>
<organism evidence="8">
    <name type="scientific">Nakamurella sp. A5-74</name>
    <dbReference type="NCBI Taxonomy" id="3158264"/>
    <lineage>
        <taxon>Bacteria</taxon>
        <taxon>Bacillati</taxon>
        <taxon>Actinomycetota</taxon>
        <taxon>Actinomycetes</taxon>
        <taxon>Nakamurellales</taxon>
        <taxon>Nakamurellaceae</taxon>
        <taxon>Nakamurella</taxon>
    </lineage>
</organism>
<dbReference type="PIRSF" id="PIRSF000350">
    <property type="entry name" value="Mercury_reductase_MerA"/>
    <property type="match status" value="1"/>
</dbReference>
<evidence type="ECO:0000259" key="7">
    <source>
        <dbReference type="Pfam" id="PF07992"/>
    </source>
</evidence>
<dbReference type="SUPFAM" id="SSF51905">
    <property type="entry name" value="FAD/NAD(P)-binding domain"/>
    <property type="match status" value="1"/>
</dbReference>
<dbReference type="PANTHER" id="PTHR43014">
    <property type="entry name" value="MERCURIC REDUCTASE"/>
    <property type="match status" value="1"/>
</dbReference>
<evidence type="ECO:0000256" key="5">
    <source>
        <dbReference type="PIRSR" id="PIRSR000350-4"/>
    </source>
</evidence>
<reference evidence="8" key="1">
    <citation type="submission" date="2024-05" db="EMBL/GenBank/DDBJ databases">
        <authorList>
            <person name="Cai S.Y."/>
            <person name="Jin L.M."/>
            <person name="Li H.R."/>
        </authorList>
    </citation>
    <scope>NUCLEOTIDE SEQUENCE</scope>
    <source>
        <strain evidence="8">A5-74</strain>
    </source>
</reference>
<dbReference type="PRINTS" id="PR00411">
    <property type="entry name" value="PNDRDTASEI"/>
</dbReference>
<keyword evidence="2" id="KW-0285">Flavoprotein</keyword>
<keyword evidence="4" id="KW-0520">NAD</keyword>
<dbReference type="PANTHER" id="PTHR43014:SF1">
    <property type="entry name" value="NAD(P)H DEHYDROGENASE (QUINONE)"/>
    <property type="match status" value="1"/>
</dbReference>
<evidence type="ECO:0000256" key="4">
    <source>
        <dbReference type="PIRSR" id="PIRSR000350-3"/>
    </source>
</evidence>
<evidence type="ECO:0000256" key="1">
    <source>
        <dbReference type="ARBA" id="ARBA00007532"/>
    </source>
</evidence>
<dbReference type="SUPFAM" id="SSF55424">
    <property type="entry name" value="FAD/NAD-linked reductases, dimerisation (C-terminal) domain"/>
    <property type="match status" value="1"/>
</dbReference>
<gene>
    <name evidence="8" type="ORF">ABLG96_15855</name>
</gene>
<feature type="binding site" evidence="4">
    <location>
        <position position="273"/>
    </location>
    <ligand>
        <name>NAD(+)</name>
        <dbReference type="ChEBI" id="CHEBI:57540"/>
    </ligand>
</feature>